<dbReference type="Proteomes" id="UP001196413">
    <property type="component" value="Unassembled WGS sequence"/>
</dbReference>
<evidence type="ECO:0000313" key="2">
    <source>
        <dbReference type="Proteomes" id="UP001196413"/>
    </source>
</evidence>
<name>A0AAD5R3W9_PARTN</name>
<gene>
    <name evidence="1" type="ORF">KIN20_030325</name>
</gene>
<comment type="caution">
    <text evidence="1">The sequence shown here is derived from an EMBL/GenBank/DDBJ whole genome shotgun (WGS) entry which is preliminary data.</text>
</comment>
<dbReference type="AlphaFoldDB" id="A0AAD5R3W9"/>
<sequence length="83" mass="9968">MRLTLHLAETFLVAQIFEEFSYQLCKNRKFFTGLSYLSKCVDKNQAKIRILQKSWHSKRRCDGHEYEYIDETSRPLYARTKST</sequence>
<proteinExistence type="predicted"/>
<accession>A0AAD5R3W9</accession>
<evidence type="ECO:0000313" key="1">
    <source>
        <dbReference type="EMBL" id="KAJ1368958.1"/>
    </source>
</evidence>
<reference evidence="1" key="1">
    <citation type="submission" date="2021-06" db="EMBL/GenBank/DDBJ databases">
        <title>Parelaphostrongylus tenuis whole genome reference sequence.</title>
        <authorList>
            <person name="Garwood T.J."/>
            <person name="Larsen P.A."/>
            <person name="Fountain-Jones N.M."/>
            <person name="Garbe J.R."/>
            <person name="Macchietto M.G."/>
            <person name="Kania S.A."/>
            <person name="Gerhold R.W."/>
            <person name="Richards J.E."/>
            <person name="Wolf T.M."/>
        </authorList>
    </citation>
    <scope>NUCLEOTIDE SEQUENCE</scope>
    <source>
        <strain evidence="1">MNPRO001-30</strain>
        <tissue evidence="1">Meninges</tissue>
    </source>
</reference>
<organism evidence="1 2">
    <name type="scientific">Parelaphostrongylus tenuis</name>
    <name type="common">Meningeal worm</name>
    <dbReference type="NCBI Taxonomy" id="148309"/>
    <lineage>
        <taxon>Eukaryota</taxon>
        <taxon>Metazoa</taxon>
        <taxon>Ecdysozoa</taxon>
        <taxon>Nematoda</taxon>
        <taxon>Chromadorea</taxon>
        <taxon>Rhabditida</taxon>
        <taxon>Rhabditina</taxon>
        <taxon>Rhabditomorpha</taxon>
        <taxon>Strongyloidea</taxon>
        <taxon>Metastrongylidae</taxon>
        <taxon>Parelaphostrongylus</taxon>
    </lineage>
</organism>
<dbReference type="EMBL" id="JAHQIW010006368">
    <property type="protein sequence ID" value="KAJ1368958.1"/>
    <property type="molecule type" value="Genomic_DNA"/>
</dbReference>
<protein>
    <submittedName>
        <fullName evidence="1">Uncharacterized protein</fullName>
    </submittedName>
</protein>
<keyword evidence="2" id="KW-1185">Reference proteome</keyword>